<dbReference type="InterPro" id="IPR016130">
    <property type="entry name" value="Tyr_Pase_AS"/>
</dbReference>
<evidence type="ECO:0000256" key="3">
    <source>
        <dbReference type="ARBA" id="ARBA00022801"/>
    </source>
</evidence>
<sequence>MVSCFAQQSSTQLLSIVYPQTLHMTPYDFKMASMSSRKRLLSEQNDCYTCAVEYSDHKNEAKKRIKTELFAHESINKYHHRRIQRSSPGLLLRRKSLIHSTFDYIRSISSTQTHIPFLQTLSKTTTTTTSLEKNMIVCPQKTVIVNNDEIDKNLNSVFLTCSQLVAYMTTIKNTTNHKIVIIDCGSPLRHTEKRIQGSILLNVNDKISRKRLTTRGLQNFLDSNQLNYLNNNEIIILYDDSIRSPSSCATLSIKSQLSPSMKCVYDEIKRYDTNKIIYILESPFNEFYQNYSSFCYISTSTDEDISSPSTSTIVSTDIESYQLSEIIPGLYLGSSHDAENLNSLQEHQIKVVVNVSTTIPCYFENENIFEYLRLPCHDSSYQNILQYFETTFEYIHQKLSMNKNILVHCQGGVSRSPSFIIGYLMKYHSKTFEQAHHIVKTKRAIVNPNLNFLGQLTQYEQLLTKA</sequence>
<comment type="similarity">
    <text evidence="1">Belongs to the protein-tyrosine phosphatase family. Non-receptor class dual specificity subfamily.</text>
</comment>
<proteinExistence type="inferred from homology"/>
<name>A0A814N5G8_9BILA</name>
<dbReference type="InterPro" id="IPR001763">
    <property type="entry name" value="Rhodanese-like_dom"/>
</dbReference>
<evidence type="ECO:0000313" key="9">
    <source>
        <dbReference type="Proteomes" id="UP000663864"/>
    </source>
</evidence>
<dbReference type="SMART" id="SM00195">
    <property type="entry name" value="DSPc"/>
    <property type="match status" value="1"/>
</dbReference>
<dbReference type="InterPro" id="IPR000340">
    <property type="entry name" value="Dual-sp_phosphatase_cat-dom"/>
</dbReference>
<keyword evidence="3" id="KW-0378">Hydrolase</keyword>
<dbReference type="GO" id="GO:0005737">
    <property type="term" value="C:cytoplasm"/>
    <property type="evidence" value="ECO:0007669"/>
    <property type="project" value="TreeGrafter"/>
</dbReference>
<dbReference type="Gene3D" id="3.40.250.10">
    <property type="entry name" value="Rhodanese-like domain"/>
    <property type="match status" value="1"/>
</dbReference>
<dbReference type="PROSITE" id="PS00383">
    <property type="entry name" value="TYR_PHOSPHATASE_1"/>
    <property type="match status" value="1"/>
</dbReference>
<feature type="domain" description="Tyrosine specific protein phosphatases" evidence="6">
    <location>
        <begin position="382"/>
        <end position="443"/>
    </location>
</feature>
<evidence type="ECO:0000259" key="5">
    <source>
        <dbReference type="PROSITE" id="PS50054"/>
    </source>
</evidence>
<organism evidence="8 9">
    <name type="scientific">Rotaria sordida</name>
    <dbReference type="NCBI Taxonomy" id="392033"/>
    <lineage>
        <taxon>Eukaryota</taxon>
        <taxon>Metazoa</taxon>
        <taxon>Spiralia</taxon>
        <taxon>Gnathifera</taxon>
        <taxon>Rotifera</taxon>
        <taxon>Eurotatoria</taxon>
        <taxon>Bdelloidea</taxon>
        <taxon>Philodinida</taxon>
        <taxon>Philodinidae</taxon>
        <taxon>Rotaria</taxon>
    </lineage>
</organism>
<evidence type="ECO:0000313" key="8">
    <source>
        <dbReference type="EMBL" id="CAF1088604.1"/>
    </source>
</evidence>
<dbReference type="EMBL" id="CAJNOT010000824">
    <property type="protein sequence ID" value="CAF1088604.1"/>
    <property type="molecule type" value="Genomic_DNA"/>
</dbReference>
<evidence type="ECO:0000256" key="2">
    <source>
        <dbReference type="ARBA" id="ARBA00013064"/>
    </source>
</evidence>
<dbReference type="InterPro" id="IPR029021">
    <property type="entry name" value="Prot-tyrosine_phosphatase-like"/>
</dbReference>
<dbReference type="Proteomes" id="UP000663864">
    <property type="component" value="Unassembled WGS sequence"/>
</dbReference>
<dbReference type="Pfam" id="PF00782">
    <property type="entry name" value="DSPc"/>
    <property type="match status" value="1"/>
</dbReference>
<dbReference type="PANTHER" id="PTHR10159">
    <property type="entry name" value="DUAL SPECIFICITY PROTEIN PHOSPHATASE"/>
    <property type="match status" value="1"/>
</dbReference>
<dbReference type="EC" id="3.1.3.48" evidence="2"/>
<feature type="domain" description="Tyrosine-protein phosphatase" evidence="5">
    <location>
        <begin position="322"/>
        <end position="465"/>
    </location>
</feature>
<evidence type="ECO:0000259" key="7">
    <source>
        <dbReference type="PROSITE" id="PS50206"/>
    </source>
</evidence>
<dbReference type="PROSITE" id="PS50056">
    <property type="entry name" value="TYR_PHOSPHATASE_2"/>
    <property type="match status" value="1"/>
</dbReference>
<dbReference type="Gene3D" id="3.90.190.10">
    <property type="entry name" value="Protein tyrosine phosphatase superfamily"/>
    <property type="match status" value="1"/>
</dbReference>
<accession>A0A814N5G8</accession>
<evidence type="ECO:0000256" key="4">
    <source>
        <dbReference type="ARBA" id="ARBA00022912"/>
    </source>
</evidence>
<dbReference type="GO" id="GO:0004725">
    <property type="term" value="F:protein tyrosine phosphatase activity"/>
    <property type="evidence" value="ECO:0007669"/>
    <property type="project" value="UniProtKB-EC"/>
</dbReference>
<dbReference type="SUPFAM" id="SSF52821">
    <property type="entry name" value="Rhodanese/Cell cycle control phosphatase"/>
    <property type="match status" value="1"/>
</dbReference>
<dbReference type="AlphaFoldDB" id="A0A814N5G8"/>
<evidence type="ECO:0000256" key="1">
    <source>
        <dbReference type="ARBA" id="ARBA00008601"/>
    </source>
</evidence>
<gene>
    <name evidence="8" type="ORF">ZHD862_LOCUS16967</name>
</gene>
<dbReference type="PRINTS" id="PR01908">
    <property type="entry name" value="ADSPHPHTASE"/>
</dbReference>
<reference evidence="8" key="1">
    <citation type="submission" date="2021-02" db="EMBL/GenBank/DDBJ databases">
        <authorList>
            <person name="Nowell W R."/>
        </authorList>
    </citation>
    <scope>NUCLEOTIDE SEQUENCE</scope>
</reference>
<comment type="caution">
    <text evidence="8">The sequence shown here is derived from an EMBL/GenBank/DDBJ whole genome shotgun (WGS) entry which is preliminary data.</text>
</comment>
<feature type="domain" description="Rhodanese" evidence="7">
    <location>
        <begin position="175"/>
        <end position="251"/>
    </location>
</feature>
<evidence type="ECO:0000259" key="6">
    <source>
        <dbReference type="PROSITE" id="PS50056"/>
    </source>
</evidence>
<dbReference type="GO" id="GO:0043409">
    <property type="term" value="P:negative regulation of MAPK cascade"/>
    <property type="evidence" value="ECO:0007669"/>
    <property type="project" value="TreeGrafter"/>
</dbReference>
<dbReference type="InterPro" id="IPR020422">
    <property type="entry name" value="TYR_PHOSPHATASE_DUAL_dom"/>
</dbReference>
<protein>
    <recommendedName>
        <fullName evidence="2">protein-tyrosine-phosphatase</fullName>
        <ecNumber evidence="2">3.1.3.48</ecNumber>
    </recommendedName>
</protein>
<dbReference type="SUPFAM" id="SSF52799">
    <property type="entry name" value="(Phosphotyrosine protein) phosphatases II"/>
    <property type="match status" value="1"/>
</dbReference>
<keyword evidence="4" id="KW-0904">Protein phosphatase</keyword>
<dbReference type="PROSITE" id="PS50206">
    <property type="entry name" value="RHODANESE_3"/>
    <property type="match status" value="1"/>
</dbReference>
<dbReference type="PROSITE" id="PS50054">
    <property type="entry name" value="TYR_PHOSPHATASE_DUAL"/>
    <property type="match status" value="1"/>
</dbReference>
<dbReference type="InterPro" id="IPR000387">
    <property type="entry name" value="Tyr_Pase_dom"/>
</dbReference>
<dbReference type="PANTHER" id="PTHR10159:SF519">
    <property type="entry name" value="DUAL SPECIFICITY PROTEIN PHOSPHATASE MPK3"/>
    <property type="match status" value="1"/>
</dbReference>
<dbReference type="InterPro" id="IPR036873">
    <property type="entry name" value="Rhodanese-like_dom_sf"/>
</dbReference>